<name>A0A518H857_9BACT</name>
<dbReference type="AlphaFoldDB" id="A0A518H857"/>
<dbReference type="KEGG" id="tpla:ElP_49660"/>
<proteinExistence type="predicted"/>
<keyword evidence="1" id="KW-0732">Signal</keyword>
<dbReference type="InterPro" id="IPR029475">
    <property type="entry name" value="DUF6807"/>
</dbReference>
<evidence type="ECO:0000256" key="1">
    <source>
        <dbReference type="SAM" id="SignalP"/>
    </source>
</evidence>
<gene>
    <name evidence="2" type="ORF">ElP_49660</name>
</gene>
<evidence type="ECO:0008006" key="4">
    <source>
        <dbReference type="Google" id="ProtNLM"/>
    </source>
</evidence>
<organism evidence="2 3">
    <name type="scientific">Tautonia plasticadhaerens</name>
    <dbReference type="NCBI Taxonomy" id="2527974"/>
    <lineage>
        <taxon>Bacteria</taxon>
        <taxon>Pseudomonadati</taxon>
        <taxon>Planctomycetota</taxon>
        <taxon>Planctomycetia</taxon>
        <taxon>Isosphaerales</taxon>
        <taxon>Isosphaeraceae</taxon>
        <taxon>Tautonia</taxon>
    </lineage>
</organism>
<dbReference type="Pfam" id="PF14100">
    <property type="entry name" value="DUF6807"/>
    <property type="match status" value="1"/>
</dbReference>
<feature type="chain" id="PRO_5021762527" description="Methane oxygenase PmoA" evidence="1">
    <location>
        <begin position="23"/>
        <end position="412"/>
    </location>
</feature>
<dbReference type="OrthoDB" id="242279at2"/>
<dbReference type="EMBL" id="CP036426">
    <property type="protein sequence ID" value="QDV37033.1"/>
    <property type="molecule type" value="Genomic_DNA"/>
</dbReference>
<protein>
    <recommendedName>
        <fullName evidence="4">Methane oxygenase PmoA</fullName>
    </recommendedName>
</protein>
<sequence length="412" mass="44415" precursor="true">MVCRLRWAPVLLVALASPAAIAGEPKLVIRGIGLDLGETPVFAPVDAPDLEPGPFLLRRADGGGPTIAAQVVRDGELTAIAAVLPSLGADEVAEFELAHADPASSGADEGVRIEPEGRDLRVTIDGELFTVYRGDDGPKPYFYPVIGPTGSPITRAYPMADVEGEDRDHPHQRSFWFTHGDVDGTDFWASDPLNRPNPKFGTIEEADRPTVVEGPVVGIIRTSNAWKSPTGDLLCTDDRSWRTYDTEGARIIDFDVTINAGDGPVTFGDTKEGMFGLRLASSMNVRNETGGRITNAEGITDLDAWGKASPWVDYAGPVGGETLGVAILNHPDSFRYPTTWHVRDYGLFAANPFGYGDFKYGGGEGAHTIPAGKSIRFRYRVILHEGDTEQSDIGRAFRAYASPPQFEVVSSE</sequence>
<evidence type="ECO:0000313" key="2">
    <source>
        <dbReference type="EMBL" id="QDV37033.1"/>
    </source>
</evidence>
<accession>A0A518H857</accession>
<feature type="signal peptide" evidence="1">
    <location>
        <begin position="1"/>
        <end position="22"/>
    </location>
</feature>
<dbReference type="Proteomes" id="UP000317835">
    <property type="component" value="Chromosome"/>
</dbReference>
<keyword evidence="3" id="KW-1185">Reference proteome</keyword>
<evidence type="ECO:0000313" key="3">
    <source>
        <dbReference type="Proteomes" id="UP000317835"/>
    </source>
</evidence>
<reference evidence="2 3" key="1">
    <citation type="submission" date="2019-02" db="EMBL/GenBank/DDBJ databases">
        <title>Deep-cultivation of Planctomycetes and their phenomic and genomic characterization uncovers novel biology.</title>
        <authorList>
            <person name="Wiegand S."/>
            <person name="Jogler M."/>
            <person name="Boedeker C."/>
            <person name="Pinto D."/>
            <person name="Vollmers J."/>
            <person name="Rivas-Marin E."/>
            <person name="Kohn T."/>
            <person name="Peeters S.H."/>
            <person name="Heuer A."/>
            <person name="Rast P."/>
            <person name="Oberbeckmann S."/>
            <person name="Bunk B."/>
            <person name="Jeske O."/>
            <person name="Meyerdierks A."/>
            <person name="Storesund J.E."/>
            <person name="Kallscheuer N."/>
            <person name="Luecker S."/>
            <person name="Lage O.M."/>
            <person name="Pohl T."/>
            <person name="Merkel B.J."/>
            <person name="Hornburger P."/>
            <person name="Mueller R.-W."/>
            <person name="Bruemmer F."/>
            <person name="Labrenz M."/>
            <person name="Spormann A.M."/>
            <person name="Op den Camp H."/>
            <person name="Overmann J."/>
            <person name="Amann R."/>
            <person name="Jetten M.S.M."/>
            <person name="Mascher T."/>
            <person name="Medema M.H."/>
            <person name="Devos D.P."/>
            <person name="Kaster A.-K."/>
            <person name="Ovreas L."/>
            <person name="Rohde M."/>
            <person name="Galperin M.Y."/>
            <person name="Jogler C."/>
        </authorList>
    </citation>
    <scope>NUCLEOTIDE SEQUENCE [LARGE SCALE GENOMIC DNA]</scope>
    <source>
        <strain evidence="2 3">ElP</strain>
    </source>
</reference>
<dbReference type="RefSeq" id="WP_145274238.1">
    <property type="nucleotide sequence ID" value="NZ_CP036426.1"/>
</dbReference>